<dbReference type="RefSeq" id="WP_121241734.1">
    <property type="nucleotide sequence ID" value="NZ_BHVV01000008.1"/>
</dbReference>
<name>A0A497XDV0_9PROT</name>
<feature type="domain" description="HTH lysR-type" evidence="5">
    <location>
        <begin position="4"/>
        <end position="61"/>
    </location>
</feature>
<protein>
    <submittedName>
        <fullName evidence="6">DNA-binding transcriptional LysR family regulator</fullName>
    </submittedName>
</protein>
<dbReference type="Gene3D" id="1.10.10.10">
    <property type="entry name" value="Winged helix-like DNA-binding domain superfamily/Winged helix DNA-binding domain"/>
    <property type="match status" value="1"/>
</dbReference>
<dbReference type="SUPFAM" id="SSF46785">
    <property type="entry name" value="Winged helix' DNA-binding domain"/>
    <property type="match status" value="1"/>
</dbReference>
<dbReference type="CDD" id="cd08422">
    <property type="entry name" value="PBP2_CrgA_like"/>
    <property type="match status" value="1"/>
</dbReference>
<organism evidence="6 7">
    <name type="scientific">Sulfurisoma sediminicola</name>
    <dbReference type="NCBI Taxonomy" id="1381557"/>
    <lineage>
        <taxon>Bacteria</taxon>
        <taxon>Pseudomonadati</taxon>
        <taxon>Pseudomonadota</taxon>
        <taxon>Betaproteobacteria</taxon>
        <taxon>Nitrosomonadales</taxon>
        <taxon>Sterolibacteriaceae</taxon>
        <taxon>Sulfurisoma</taxon>
    </lineage>
</organism>
<dbReference type="GO" id="GO:0003700">
    <property type="term" value="F:DNA-binding transcription factor activity"/>
    <property type="evidence" value="ECO:0007669"/>
    <property type="project" value="InterPro"/>
</dbReference>
<dbReference type="Pfam" id="PF00126">
    <property type="entry name" value="HTH_1"/>
    <property type="match status" value="1"/>
</dbReference>
<keyword evidence="2" id="KW-0805">Transcription regulation</keyword>
<dbReference type="Pfam" id="PF03466">
    <property type="entry name" value="LysR_substrate"/>
    <property type="match status" value="1"/>
</dbReference>
<evidence type="ECO:0000256" key="4">
    <source>
        <dbReference type="ARBA" id="ARBA00023163"/>
    </source>
</evidence>
<evidence type="ECO:0000313" key="7">
    <source>
        <dbReference type="Proteomes" id="UP000268908"/>
    </source>
</evidence>
<dbReference type="FunFam" id="1.10.10.10:FF:000001">
    <property type="entry name" value="LysR family transcriptional regulator"/>
    <property type="match status" value="1"/>
</dbReference>
<dbReference type="Proteomes" id="UP000268908">
    <property type="component" value="Unassembled WGS sequence"/>
</dbReference>
<comment type="similarity">
    <text evidence="1">Belongs to the LysR transcriptional regulatory family.</text>
</comment>
<keyword evidence="3 6" id="KW-0238">DNA-binding</keyword>
<dbReference type="InterPro" id="IPR036390">
    <property type="entry name" value="WH_DNA-bd_sf"/>
</dbReference>
<evidence type="ECO:0000256" key="2">
    <source>
        <dbReference type="ARBA" id="ARBA00023015"/>
    </source>
</evidence>
<evidence type="ECO:0000256" key="3">
    <source>
        <dbReference type="ARBA" id="ARBA00023125"/>
    </source>
</evidence>
<dbReference type="PANTHER" id="PTHR30537">
    <property type="entry name" value="HTH-TYPE TRANSCRIPTIONAL REGULATOR"/>
    <property type="match status" value="1"/>
</dbReference>
<sequence length="317" mass="34853">MEQYDANDLLIFSRVADAGSFSRAAERLGLPKSTVSRRIALLEERLGERLMLRTTRRLTVTEFGQQLLEHARQVAAEVDAVKALSEHRQARPSGRLRVSMPSDFATLLLTEMLSAFVALHPAVSLQLDLSPRRVDMLGENFDLAVRMGELPDDTLLAARRIAVFSRGLYAAPAYLAERGAPLVPEELLQHDALHQTGRDDEPAAWVLLQGEQQWQGTPPGRAAANSPELLINLARAGSGIAAAPDVFAAPSVRRGELRRVLPDWCLPATTAWAVFPGRRLMPAKTRAFIDMLEAALGTAHHDAARPVSRERPRRSTS</sequence>
<keyword evidence="4" id="KW-0804">Transcription</keyword>
<evidence type="ECO:0000313" key="6">
    <source>
        <dbReference type="EMBL" id="RLJ65133.1"/>
    </source>
</evidence>
<dbReference type="InterPro" id="IPR036388">
    <property type="entry name" value="WH-like_DNA-bd_sf"/>
</dbReference>
<dbReference type="AlphaFoldDB" id="A0A497XDV0"/>
<dbReference type="GO" id="GO:0003677">
    <property type="term" value="F:DNA binding"/>
    <property type="evidence" value="ECO:0007669"/>
    <property type="project" value="UniProtKB-KW"/>
</dbReference>
<accession>A0A497XDV0</accession>
<comment type="caution">
    <text evidence="6">The sequence shown here is derived from an EMBL/GenBank/DDBJ whole genome shotgun (WGS) entry which is preliminary data.</text>
</comment>
<dbReference type="SUPFAM" id="SSF53850">
    <property type="entry name" value="Periplasmic binding protein-like II"/>
    <property type="match status" value="1"/>
</dbReference>
<dbReference type="InterPro" id="IPR000847">
    <property type="entry name" value="LysR_HTH_N"/>
</dbReference>
<dbReference type="PROSITE" id="PS50931">
    <property type="entry name" value="HTH_LYSR"/>
    <property type="match status" value="1"/>
</dbReference>
<dbReference type="PANTHER" id="PTHR30537:SF5">
    <property type="entry name" value="HTH-TYPE TRANSCRIPTIONAL ACTIVATOR TTDR-RELATED"/>
    <property type="match status" value="1"/>
</dbReference>
<dbReference type="OrthoDB" id="5671700at2"/>
<dbReference type="InterPro" id="IPR005119">
    <property type="entry name" value="LysR_subst-bd"/>
</dbReference>
<gene>
    <name evidence="6" type="ORF">DFR35_1789</name>
</gene>
<dbReference type="InterPro" id="IPR058163">
    <property type="entry name" value="LysR-type_TF_proteobact-type"/>
</dbReference>
<reference evidence="6 7" key="1">
    <citation type="submission" date="2018-10" db="EMBL/GenBank/DDBJ databases">
        <title>Genomic Encyclopedia of Type Strains, Phase IV (KMG-IV): sequencing the most valuable type-strain genomes for metagenomic binning, comparative biology and taxonomic classification.</title>
        <authorList>
            <person name="Goeker M."/>
        </authorList>
    </citation>
    <scope>NUCLEOTIDE SEQUENCE [LARGE SCALE GENOMIC DNA]</scope>
    <source>
        <strain evidence="6 7">DSM 26916</strain>
    </source>
</reference>
<evidence type="ECO:0000256" key="1">
    <source>
        <dbReference type="ARBA" id="ARBA00009437"/>
    </source>
</evidence>
<dbReference type="EMBL" id="RCCI01000005">
    <property type="protein sequence ID" value="RLJ65133.1"/>
    <property type="molecule type" value="Genomic_DNA"/>
</dbReference>
<keyword evidence="7" id="KW-1185">Reference proteome</keyword>
<dbReference type="Gene3D" id="3.40.190.290">
    <property type="match status" value="1"/>
</dbReference>
<proteinExistence type="inferred from homology"/>
<evidence type="ECO:0000259" key="5">
    <source>
        <dbReference type="PROSITE" id="PS50931"/>
    </source>
</evidence>